<protein>
    <submittedName>
        <fullName evidence="4">DUF4974 domain-containing protein</fullName>
    </submittedName>
</protein>
<evidence type="ECO:0000259" key="3">
    <source>
        <dbReference type="Pfam" id="PF16344"/>
    </source>
</evidence>
<evidence type="ECO:0000256" key="1">
    <source>
        <dbReference type="SAM" id="Phobius"/>
    </source>
</evidence>
<dbReference type="Pfam" id="PF04773">
    <property type="entry name" value="FecR"/>
    <property type="match status" value="1"/>
</dbReference>
<feature type="transmembrane region" description="Helical" evidence="1">
    <location>
        <begin position="91"/>
        <end position="110"/>
    </location>
</feature>
<dbReference type="RefSeq" id="WP_123847167.1">
    <property type="nucleotide sequence ID" value="NZ_RPDH01000002.1"/>
</dbReference>
<name>A0A3N4PVJ0_9BACT</name>
<proteinExistence type="predicted"/>
<accession>A0A3N4PVJ0</accession>
<reference evidence="4 5" key="1">
    <citation type="submission" date="2018-11" db="EMBL/GenBank/DDBJ databases">
        <title>Chitinophaga lutea sp.nov., isolate from arsenic contaminated soil.</title>
        <authorList>
            <person name="Zong Y."/>
        </authorList>
    </citation>
    <scope>NUCLEOTIDE SEQUENCE [LARGE SCALE GENOMIC DNA]</scope>
    <source>
        <strain evidence="4 5">ZY74</strain>
    </source>
</reference>
<organism evidence="4 5">
    <name type="scientific">Chitinophaga lutea</name>
    <dbReference type="NCBI Taxonomy" id="2488634"/>
    <lineage>
        <taxon>Bacteria</taxon>
        <taxon>Pseudomonadati</taxon>
        <taxon>Bacteroidota</taxon>
        <taxon>Chitinophagia</taxon>
        <taxon>Chitinophagales</taxon>
        <taxon>Chitinophagaceae</taxon>
        <taxon>Chitinophaga</taxon>
    </lineage>
</organism>
<dbReference type="OrthoDB" id="1523735at2"/>
<evidence type="ECO:0000313" key="5">
    <source>
        <dbReference type="Proteomes" id="UP000278351"/>
    </source>
</evidence>
<dbReference type="PIRSF" id="PIRSF018266">
    <property type="entry name" value="FecR"/>
    <property type="match status" value="1"/>
</dbReference>
<evidence type="ECO:0000259" key="2">
    <source>
        <dbReference type="Pfam" id="PF04773"/>
    </source>
</evidence>
<keyword evidence="1" id="KW-0812">Transmembrane</keyword>
<evidence type="ECO:0000313" key="4">
    <source>
        <dbReference type="EMBL" id="RPE08167.1"/>
    </source>
</evidence>
<dbReference type="Proteomes" id="UP000278351">
    <property type="component" value="Unassembled WGS sequence"/>
</dbReference>
<dbReference type="GO" id="GO:0016989">
    <property type="term" value="F:sigma factor antagonist activity"/>
    <property type="evidence" value="ECO:0007669"/>
    <property type="project" value="TreeGrafter"/>
</dbReference>
<keyword evidence="1" id="KW-0472">Membrane</keyword>
<dbReference type="InterPro" id="IPR032508">
    <property type="entry name" value="FecR_C"/>
</dbReference>
<dbReference type="Pfam" id="PF16344">
    <property type="entry name" value="FecR_C"/>
    <property type="match status" value="1"/>
</dbReference>
<dbReference type="InterPro" id="IPR006860">
    <property type="entry name" value="FecR"/>
</dbReference>
<gene>
    <name evidence="4" type="ORF">EGT74_13950</name>
</gene>
<dbReference type="AlphaFoldDB" id="A0A3N4PVJ0"/>
<feature type="domain" description="Protein FecR C-terminal" evidence="3">
    <location>
        <begin position="285"/>
        <end position="353"/>
    </location>
</feature>
<dbReference type="PANTHER" id="PTHR30273">
    <property type="entry name" value="PERIPLASMIC SIGNAL SENSOR AND SIGMA FACTOR ACTIVATOR FECR-RELATED"/>
    <property type="match status" value="1"/>
</dbReference>
<dbReference type="Gene3D" id="3.55.50.30">
    <property type="match status" value="1"/>
</dbReference>
<dbReference type="InterPro" id="IPR012373">
    <property type="entry name" value="Ferrdict_sens_TM"/>
</dbReference>
<dbReference type="FunFam" id="2.60.120.1440:FF:000001">
    <property type="entry name" value="Putative anti-sigma factor"/>
    <property type="match status" value="1"/>
</dbReference>
<keyword evidence="1" id="KW-1133">Transmembrane helix</keyword>
<feature type="domain" description="FecR protein" evidence="2">
    <location>
        <begin position="121"/>
        <end position="216"/>
    </location>
</feature>
<sequence length="354" mass="39237">MKEERFYHLVRRILSGAASTEEAAELQQLIDADEQLAILYRQVFPGGEEEQDEDSEALLAYSAHYARMQIAGLFDPAPEAEVRRPRRVKMYLLPAAACLLVMALAGAWWFGLRDHSLAGREIKTPKGSRSHVVLPDGSEVWLNANSSITYKGDFNRTGRELTLTGEAYFKVAKNADKPFIIQAGALQVKVLGTAFNIRSYADEPDIETTLESGSVEITLNDQPGNTIQLKPGQKLRVDNSLHTAYANDSTVSEPADPAGAMLLLSKMKVDTAGNAMTDAAWKEGKLVFDGDDFQRVASKIEKWYNVTVVAENSLLQSSRFTGIFDNKSLETVLSTLRETGKLAYRVEHDTVYIR</sequence>
<dbReference type="Gene3D" id="2.60.120.1440">
    <property type="match status" value="1"/>
</dbReference>
<dbReference type="PANTHER" id="PTHR30273:SF2">
    <property type="entry name" value="PROTEIN FECR"/>
    <property type="match status" value="1"/>
</dbReference>
<dbReference type="EMBL" id="RPDH01000002">
    <property type="protein sequence ID" value="RPE08167.1"/>
    <property type="molecule type" value="Genomic_DNA"/>
</dbReference>
<comment type="caution">
    <text evidence="4">The sequence shown here is derived from an EMBL/GenBank/DDBJ whole genome shotgun (WGS) entry which is preliminary data.</text>
</comment>
<keyword evidence="5" id="KW-1185">Reference proteome</keyword>